<evidence type="ECO:0000313" key="2">
    <source>
        <dbReference type="Proteomes" id="UP001227192"/>
    </source>
</evidence>
<protein>
    <submittedName>
        <fullName evidence="1">Uncharacterized protein</fullName>
    </submittedName>
</protein>
<keyword evidence="2" id="KW-1185">Reference proteome</keyword>
<organism evidence="1 2">
    <name type="scientific">Penicillium thymicola</name>
    <dbReference type="NCBI Taxonomy" id="293382"/>
    <lineage>
        <taxon>Eukaryota</taxon>
        <taxon>Fungi</taxon>
        <taxon>Dikarya</taxon>
        <taxon>Ascomycota</taxon>
        <taxon>Pezizomycotina</taxon>
        <taxon>Eurotiomycetes</taxon>
        <taxon>Eurotiomycetidae</taxon>
        <taxon>Eurotiales</taxon>
        <taxon>Aspergillaceae</taxon>
        <taxon>Penicillium</taxon>
    </lineage>
</organism>
<comment type="caution">
    <text evidence="1">The sequence shown here is derived from an EMBL/GenBank/DDBJ whole genome shotgun (WGS) entry which is preliminary data.</text>
</comment>
<reference evidence="1" key="2">
    <citation type="journal article" date="2016" name="Fungal Biol.">
        <title>Ochratoxin A production by Penicillium thymicola.</title>
        <authorList>
            <person name="Nguyen H.D.T."/>
            <person name="McMullin D.R."/>
            <person name="Ponomareva E."/>
            <person name="Riley R."/>
            <person name="Pomraning K.R."/>
            <person name="Baker S.E."/>
            <person name="Seifert K.A."/>
        </authorList>
    </citation>
    <scope>NUCLEOTIDE SEQUENCE</scope>
    <source>
        <strain evidence="1">DAOM 180753</strain>
    </source>
</reference>
<dbReference type="Proteomes" id="UP001227192">
    <property type="component" value="Unassembled WGS sequence"/>
</dbReference>
<dbReference type="EMBL" id="LACB01000046">
    <property type="protein sequence ID" value="KAJ9490851.1"/>
    <property type="molecule type" value="Genomic_DNA"/>
</dbReference>
<sequence length="142" mass="16487">MYEEVDSAAFTSPTDEVFDLHTNQIWNLYERGSLFSGKDPEYHTYRSRAHLAEMIRLLGPPPPSFLARGNLTQNFFTEEGDLCAGEFVGEHIPLEQRETSPDGKEKDMFLRLVRKMLQWEPEKLSSAIELEQDEWVQAELHK</sequence>
<proteinExistence type="predicted"/>
<evidence type="ECO:0000313" key="1">
    <source>
        <dbReference type="EMBL" id="KAJ9490851.1"/>
    </source>
</evidence>
<dbReference type="AlphaFoldDB" id="A0AAI9TPL4"/>
<reference evidence="1" key="1">
    <citation type="submission" date="2015-06" db="EMBL/GenBank/DDBJ databases">
        <authorList>
            <person name="Nguyen H."/>
        </authorList>
    </citation>
    <scope>NUCLEOTIDE SEQUENCE</scope>
    <source>
        <strain evidence="1">DAOM 180753</strain>
    </source>
</reference>
<dbReference type="Gene3D" id="1.10.510.10">
    <property type="entry name" value="Transferase(Phosphotransferase) domain 1"/>
    <property type="match status" value="1"/>
</dbReference>
<gene>
    <name evidence="1" type="ORF">VN97_g2395</name>
</gene>
<accession>A0AAI9TPL4</accession>
<name>A0AAI9TPL4_PENTH</name>